<dbReference type="InterPro" id="IPR045867">
    <property type="entry name" value="DNA-dir_RpoC_beta_prime"/>
</dbReference>
<evidence type="ECO:0000256" key="6">
    <source>
        <dbReference type="ARBA" id="ARBA00023163"/>
    </source>
</evidence>
<dbReference type="Gene3D" id="2.40.40.20">
    <property type="match status" value="1"/>
</dbReference>
<dbReference type="AlphaFoldDB" id="A4H4F6"/>
<dbReference type="KEGG" id="lbz:LBRM_05_1110"/>
<dbReference type="SMART" id="SM00663">
    <property type="entry name" value="RPOLA_N"/>
    <property type="match status" value="1"/>
</dbReference>
<dbReference type="InParanoid" id="A4H4F6"/>
<dbReference type="Pfam" id="PF00623">
    <property type="entry name" value="RNA_pol_Rpb1_2"/>
    <property type="match status" value="1"/>
</dbReference>
<sequence>MRVGGETSAPRGKRNRECGWGREEGEEDRSSGVQVSESGSIVPDAGTRALSDVLQFVEQIEAYYVLANNSTPEHNLVSTAQEIAQEHNLRNLQAKVAEVYTNVLESFAKKEGLFRMHMMGKRVNQACRIVISPDYLLEPNEVLLPRPFARALTFPELVCSYSPARMLFLKRCVMNGPDMYPGATHLEITLTSGETHFEDLHVPELIRGQHAMKYFAMAHTGSPTVHRHILDGHHLIFNHQSTLLKESLTR</sequence>
<dbReference type="InterPro" id="IPR006592">
    <property type="entry name" value="RNA_pol_N"/>
</dbReference>
<dbReference type="RefSeq" id="XP_001561925.1">
    <property type="nucleotide sequence ID" value="XM_001561875.1"/>
</dbReference>
<dbReference type="PANTHER" id="PTHR19376:SF11">
    <property type="entry name" value="DNA-DIRECTED RNA POLYMERASE I SUBUNIT RPA1"/>
    <property type="match status" value="1"/>
</dbReference>
<organism evidence="9 10">
    <name type="scientific">Leishmania braziliensis</name>
    <dbReference type="NCBI Taxonomy" id="5660"/>
    <lineage>
        <taxon>Eukaryota</taxon>
        <taxon>Discoba</taxon>
        <taxon>Euglenozoa</taxon>
        <taxon>Kinetoplastea</taxon>
        <taxon>Metakinetoplastina</taxon>
        <taxon>Trypanosomatida</taxon>
        <taxon>Trypanosomatidae</taxon>
        <taxon>Leishmaniinae</taxon>
        <taxon>Leishmania</taxon>
        <taxon>Leishmania braziliensis species complex</taxon>
    </lineage>
</organism>
<name>A4H4F6_LEIBR</name>
<dbReference type="GO" id="GO:0006351">
    <property type="term" value="P:DNA-templated transcription"/>
    <property type="evidence" value="ECO:0007669"/>
    <property type="project" value="InterPro"/>
</dbReference>
<feature type="domain" description="RNA polymerase N-terminal" evidence="8">
    <location>
        <begin position="29"/>
        <end position="249"/>
    </location>
</feature>
<keyword evidence="4" id="KW-0808">Transferase</keyword>
<evidence type="ECO:0000256" key="7">
    <source>
        <dbReference type="SAM" id="MobiDB-lite"/>
    </source>
</evidence>
<dbReference type="PANTHER" id="PTHR19376">
    <property type="entry name" value="DNA-DIRECTED RNA POLYMERASE"/>
    <property type="match status" value="1"/>
</dbReference>
<keyword evidence="10" id="KW-1185">Reference proteome</keyword>
<comment type="similarity">
    <text evidence="1">Belongs to the RNA polymerase beta' chain family.</text>
</comment>
<feature type="region of interest" description="Disordered" evidence="7">
    <location>
        <begin position="1"/>
        <end position="40"/>
    </location>
</feature>
<reference evidence="9 10" key="2">
    <citation type="journal article" date="2011" name="Genome Res.">
        <title>Chromosome and gene copy number variation allow major structural change between species and strains of Leishmania.</title>
        <authorList>
            <person name="Rogers M.B."/>
            <person name="Hilley J.D."/>
            <person name="Dickens N.J."/>
            <person name="Wilkes J."/>
            <person name="Bates P.A."/>
            <person name="Depledge D.P."/>
            <person name="Harris D."/>
            <person name="Her Y."/>
            <person name="Herzyk P."/>
            <person name="Imamura H."/>
            <person name="Otto T.D."/>
            <person name="Sanders M."/>
            <person name="Seeger K."/>
            <person name="Dujardin J.C."/>
            <person name="Berriman M."/>
            <person name="Smith D.F."/>
            <person name="Hertz-Fowler C."/>
            <person name="Mottram J.C."/>
        </authorList>
    </citation>
    <scope>NUCLEOTIDE SEQUENCE [LARGE SCALE GENOMIC DNA]</scope>
    <source>
        <strain evidence="9 10">MHOM/BR/75/M2904</strain>
    </source>
</reference>
<evidence type="ECO:0000259" key="8">
    <source>
        <dbReference type="SMART" id="SM00663"/>
    </source>
</evidence>
<evidence type="ECO:0000256" key="4">
    <source>
        <dbReference type="ARBA" id="ARBA00022679"/>
    </source>
</evidence>
<evidence type="ECO:0000256" key="3">
    <source>
        <dbReference type="ARBA" id="ARBA00022478"/>
    </source>
</evidence>
<dbReference type="Proteomes" id="UP000007258">
    <property type="component" value="Chromosome 5"/>
</dbReference>
<gene>
    <name evidence="9" type="ORF">LBRM_05_1110</name>
</gene>
<evidence type="ECO:0000313" key="9">
    <source>
        <dbReference type="EMBL" id="CAM36945.1"/>
    </source>
</evidence>
<keyword evidence="6" id="KW-0804">Transcription</keyword>
<dbReference type="VEuPathDB" id="TriTrypDB:LbrM.05.1110"/>
<dbReference type="GO" id="GO:0003899">
    <property type="term" value="F:DNA-directed RNA polymerase activity"/>
    <property type="evidence" value="ECO:0007669"/>
    <property type="project" value="UniProtKB-EC"/>
</dbReference>
<dbReference type="SUPFAM" id="SSF64484">
    <property type="entry name" value="beta and beta-prime subunits of DNA dependent RNA-polymerase"/>
    <property type="match status" value="1"/>
</dbReference>
<evidence type="ECO:0000256" key="2">
    <source>
        <dbReference type="ARBA" id="ARBA00012418"/>
    </source>
</evidence>
<dbReference type="GO" id="GO:0005736">
    <property type="term" value="C:RNA polymerase I complex"/>
    <property type="evidence" value="ECO:0007669"/>
    <property type="project" value="TreeGrafter"/>
</dbReference>
<accession>A4H4F6</accession>
<dbReference type="STRING" id="5660.A4H4F6"/>
<dbReference type="EC" id="2.7.7.6" evidence="2"/>
<dbReference type="EMBL" id="FR798979">
    <property type="protein sequence ID" value="CAM36945.1"/>
    <property type="molecule type" value="Genomic_DNA"/>
</dbReference>
<evidence type="ECO:0000256" key="1">
    <source>
        <dbReference type="ARBA" id="ARBA00006460"/>
    </source>
</evidence>
<protein>
    <recommendedName>
        <fullName evidence="2">DNA-directed RNA polymerase</fullName>
        <ecNumber evidence="2">2.7.7.6</ecNumber>
    </recommendedName>
</protein>
<dbReference type="InterPro" id="IPR000722">
    <property type="entry name" value="RNA_pol_asu"/>
</dbReference>
<dbReference type="GeneID" id="5412734"/>
<dbReference type="GO" id="GO:0003677">
    <property type="term" value="F:DNA binding"/>
    <property type="evidence" value="ECO:0007669"/>
    <property type="project" value="InterPro"/>
</dbReference>
<reference evidence="9 10" key="1">
    <citation type="journal article" date="2007" name="Nat. Genet.">
        <title>Comparative genomic analysis of three Leishmania species that cause diverse human disease.</title>
        <authorList>
            <person name="Peacock C.S."/>
            <person name="Seeger K."/>
            <person name="Harris D."/>
            <person name="Murphy L."/>
            <person name="Ruiz J.C."/>
            <person name="Quail M.A."/>
            <person name="Peters N."/>
            <person name="Adlem E."/>
            <person name="Tivey A."/>
            <person name="Aslett M."/>
            <person name="Kerhornou A."/>
            <person name="Ivens A."/>
            <person name="Fraser A."/>
            <person name="Rajandream M.A."/>
            <person name="Carver T."/>
            <person name="Norbertczak H."/>
            <person name="Chillingworth T."/>
            <person name="Hance Z."/>
            <person name="Jagels K."/>
            <person name="Moule S."/>
            <person name="Ormond D."/>
            <person name="Rutter S."/>
            <person name="Squares R."/>
            <person name="Whitehead S."/>
            <person name="Rabbinowitsch E."/>
            <person name="Arrowsmith C."/>
            <person name="White B."/>
            <person name="Thurston S."/>
            <person name="Bringaud F."/>
            <person name="Baldauf S.L."/>
            <person name="Faulconbridge A."/>
            <person name="Jeffares D."/>
            <person name="Depledge D.P."/>
            <person name="Oyola S.O."/>
            <person name="Hilley J.D."/>
            <person name="Brito L.O."/>
            <person name="Tosi L.R."/>
            <person name="Barrell B."/>
            <person name="Cruz A.K."/>
            <person name="Mottram J.C."/>
            <person name="Smith D.F."/>
            <person name="Berriman M."/>
        </authorList>
    </citation>
    <scope>NUCLEOTIDE SEQUENCE [LARGE SCALE GENOMIC DNA]</scope>
    <source>
        <strain evidence="9 10">MHOM/BR/75/M2904</strain>
    </source>
</reference>
<proteinExistence type="inferred from homology"/>
<keyword evidence="3 9" id="KW-0240">DNA-directed RNA polymerase</keyword>
<evidence type="ECO:0000256" key="5">
    <source>
        <dbReference type="ARBA" id="ARBA00022695"/>
    </source>
</evidence>
<keyword evidence="5" id="KW-0548">Nucleotidyltransferase</keyword>
<evidence type="ECO:0000313" key="10">
    <source>
        <dbReference type="Proteomes" id="UP000007258"/>
    </source>
</evidence>